<dbReference type="PANTHER" id="PTHR30160:SF1">
    <property type="entry name" value="LIPOPOLYSACCHARIDE 1,2-N-ACETYLGLUCOSAMINETRANSFERASE-RELATED"/>
    <property type="match status" value="1"/>
</dbReference>
<dbReference type="HOGENOM" id="CLU_038371_0_1_11"/>
<dbReference type="CDD" id="cd03789">
    <property type="entry name" value="GT9_LPS_heptosyltransferase"/>
    <property type="match status" value="1"/>
</dbReference>
<dbReference type="GO" id="GO:0005829">
    <property type="term" value="C:cytosol"/>
    <property type="evidence" value="ECO:0007669"/>
    <property type="project" value="TreeGrafter"/>
</dbReference>
<dbReference type="Pfam" id="PF01075">
    <property type="entry name" value="Glyco_transf_9"/>
    <property type="match status" value="1"/>
</dbReference>
<sequence length="390" mass="41260">MEDPPARPGGPSVPVVAPLHETFSDVRSIAVLRGGGLGDLIFALPAMAALKAAYPEARITLLGTPLHRALLAGRPGGPDEVEVLPVAHGVRDVPGTDPDPEEIEAFAARMRARRFDLAVQVHGGGRNSNPFLLRLGARHTVGTATDDAERLERVIPYVYYQHEVLRGLEVAGLAGAPVADLEPVVEVTDAERAAAAERVTGAPGGLVVIHPGATDPRRRWPVESFAEVARRAAADEAQVVVVGDATDAADADRIVALGREGLPAEQAERITSLADSLTLGELAGLFTHADVVLGNDSGPRHLAQAVGARTVGVFWFGNVVNAAAFGRTRHRIHIGWTTRCPVCGVDVTQVGWTAERCAHDPSHVAEVRVDDVHADVEQLRRASLAERVPA</sequence>
<keyword evidence="2 3" id="KW-0808">Transferase</keyword>
<name>A0A0D5CK81_9MICO</name>
<evidence type="ECO:0000313" key="4">
    <source>
        <dbReference type="Proteomes" id="UP000032604"/>
    </source>
</evidence>
<dbReference type="Proteomes" id="UP000032604">
    <property type="component" value="Chromosome"/>
</dbReference>
<dbReference type="Gene3D" id="3.40.50.2000">
    <property type="entry name" value="Glycogen Phosphorylase B"/>
    <property type="match status" value="2"/>
</dbReference>
<evidence type="ECO:0000256" key="2">
    <source>
        <dbReference type="ARBA" id="ARBA00022679"/>
    </source>
</evidence>
<dbReference type="AlphaFoldDB" id="A0A0D5CK81"/>
<dbReference type="InterPro" id="IPR051199">
    <property type="entry name" value="LPS_LOS_Heptosyltrfase"/>
</dbReference>
<protein>
    <submittedName>
        <fullName evidence="3">Glycosyl transferase</fullName>
    </submittedName>
</protein>
<gene>
    <name evidence="3" type="ORF">VO01_13865</name>
</gene>
<dbReference type="PANTHER" id="PTHR30160">
    <property type="entry name" value="TETRAACYLDISACCHARIDE 4'-KINASE-RELATED"/>
    <property type="match status" value="1"/>
</dbReference>
<accession>A0A0D5CK81</accession>
<evidence type="ECO:0000313" key="3">
    <source>
        <dbReference type="EMBL" id="AJW80063.1"/>
    </source>
</evidence>
<dbReference type="GO" id="GO:0009244">
    <property type="term" value="P:lipopolysaccharide core region biosynthetic process"/>
    <property type="evidence" value="ECO:0007669"/>
    <property type="project" value="TreeGrafter"/>
</dbReference>
<proteinExistence type="predicted"/>
<organism evidence="3 4">
    <name type="scientific">Clavibacter michiganensis subsp. insidiosus</name>
    <dbReference type="NCBI Taxonomy" id="33014"/>
    <lineage>
        <taxon>Bacteria</taxon>
        <taxon>Bacillati</taxon>
        <taxon>Actinomycetota</taxon>
        <taxon>Actinomycetes</taxon>
        <taxon>Micrococcales</taxon>
        <taxon>Microbacteriaceae</taxon>
        <taxon>Clavibacter</taxon>
    </lineage>
</organism>
<reference evidence="3 4" key="1">
    <citation type="journal article" date="2015" name="Genome Announc.">
        <title>Complete Genome Sequence of Clavibacter michiganensis subsp. insidiosus R1-1 Using PacBio Single-Molecule Real-Time Technology.</title>
        <authorList>
            <person name="Lu Y."/>
            <person name="Samac D.A."/>
            <person name="Glazebrook J."/>
            <person name="Ishimaru C.A."/>
        </authorList>
    </citation>
    <scope>NUCLEOTIDE SEQUENCE [LARGE SCALE GENOMIC DNA]</scope>
    <source>
        <strain evidence="3 4">R1-1</strain>
    </source>
</reference>
<evidence type="ECO:0000256" key="1">
    <source>
        <dbReference type="ARBA" id="ARBA00022676"/>
    </source>
</evidence>
<dbReference type="EMBL" id="CP011043">
    <property type="protein sequence ID" value="AJW80063.1"/>
    <property type="molecule type" value="Genomic_DNA"/>
</dbReference>
<dbReference type="PATRIC" id="fig|33014.5.peg.2862"/>
<dbReference type="KEGG" id="cmh:VO01_13865"/>
<dbReference type="SUPFAM" id="SSF53756">
    <property type="entry name" value="UDP-Glycosyltransferase/glycogen phosphorylase"/>
    <property type="match status" value="1"/>
</dbReference>
<keyword evidence="1" id="KW-0328">Glycosyltransferase</keyword>
<dbReference type="InterPro" id="IPR002201">
    <property type="entry name" value="Glyco_trans_9"/>
</dbReference>
<dbReference type="GO" id="GO:0008713">
    <property type="term" value="F:ADP-heptose-lipopolysaccharide heptosyltransferase activity"/>
    <property type="evidence" value="ECO:0007669"/>
    <property type="project" value="TreeGrafter"/>
</dbReference>